<protein>
    <submittedName>
        <fullName evidence="1">Uncharacterized protein</fullName>
    </submittedName>
</protein>
<sequence>MASSQVEIPSPSPFGCVLKDHGRRRERFPDPNMAAINPQDTFHNKLLKSLVRDHLPAAFLHEVGQVKDGRIDPWFVKEPGNEPGGDTFERERECSALSPTQARIVDRWAAQQARGLVSTIEKHTQEAGFLSKTDSREPGASASVSLGDTTPMLSPENLNKGTFSLVQMWEARLSRPSGNNNTLGCCSRSNSSALSCPLNIMNSPREDALPYVDGARQTNKDLLVDWESVGAGTAKDPSPSFKGWASSASDSERGRVANIIGRLTSTGNANDNDASPAAESPYREREHTPHQDHAVVDQRLFLHARSSPRLRGRQALSDLLMQMESGRHKELETLSDRSAVSKFSQKGRIQVHLFTIA</sequence>
<comment type="caution">
    <text evidence="1">The sequence shown here is derived from an EMBL/GenBank/DDBJ whole genome shotgun (WGS) entry which is preliminary data.</text>
</comment>
<proteinExistence type="predicted"/>
<dbReference type="EMBL" id="CM042883">
    <property type="protein sequence ID" value="KAI4371581.1"/>
    <property type="molecule type" value="Genomic_DNA"/>
</dbReference>
<keyword evidence="2" id="KW-1185">Reference proteome</keyword>
<evidence type="ECO:0000313" key="1">
    <source>
        <dbReference type="EMBL" id="KAI4371581.1"/>
    </source>
</evidence>
<organism evidence="1 2">
    <name type="scientific">Melastoma candidum</name>
    <dbReference type="NCBI Taxonomy" id="119954"/>
    <lineage>
        <taxon>Eukaryota</taxon>
        <taxon>Viridiplantae</taxon>
        <taxon>Streptophyta</taxon>
        <taxon>Embryophyta</taxon>
        <taxon>Tracheophyta</taxon>
        <taxon>Spermatophyta</taxon>
        <taxon>Magnoliopsida</taxon>
        <taxon>eudicotyledons</taxon>
        <taxon>Gunneridae</taxon>
        <taxon>Pentapetalae</taxon>
        <taxon>rosids</taxon>
        <taxon>malvids</taxon>
        <taxon>Myrtales</taxon>
        <taxon>Melastomataceae</taxon>
        <taxon>Melastomatoideae</taxon>
        <taxon>Melastomateae</taxon>
        <taxon>Melastoma</taxon>
    </lineage>
</organism>
<accession>A0ACB9QXB0</accession>
<name>A0ACB9QXB0_9MYRT</name>
<gene>
    <name evidence="1" type="ORF">MLD38_009910</name>
</gene>
<reference evidence="2" key="1">
    <citation type="journal article" date="2023" name="Front. Plant Sci.">
        <title>Chromosomal-level genome assembly of Melastoma candidum provides insights into trichome evolution.</title>
        <authorList>
            <person name="Zhong Y."/>
            <person name="Wu W."/>
            <person name="Sun C."/>
            <person name="Zou P."/>
            <person name="Liu Y."/>
            <person name="Dai S."/>
            <person name="Zhou R."/>
        </authorList>
    </citation>
    <scope>NUCLEOTIDE SEQUENCE [LARGE SCALE GENOMIC DNA]</scope>
</reference>
<evidence type="ECO:0000313" key="2">
    <source>
        <dbReference type="Proteomes" id="UP001057402"/>
    </source>
</evidence>
<dbReference type="Proteomes" id="UP001057402">
    <property type="component" value="Chromosome 4"/>
</dbReference>